<sequence length="159" mass="17923">MYHRYLGFFLAGIMAVYAISGITLIFRDTDVFKNKVVVEKNLETNLSAEEVGQQLKIKRFKATSETASLIEFKNGSYNKETGAASYTKTETPYVLGKMQNFHKSETGDPLYYLNIFFGVSLLFFVVSAFWMFLPSTPIFKKGMYFAGAGLVLALVLLFV</sequence>
<feature type="transmembrane region" description="Helical" evidence="1">
    <location>
        <begin position="110"/>
        <end position="132"/>
    </location>
</feature>
<feature type="transmembrane region" description="Helical" evidence="1">
    <location>
        <begin position="138"/>
        <end position="158"/>
    </location>
</feature>
<evidence type="ECO:0008006" key="4">
    <source>
        <dbReference type="Google" id="ProtNLM"/>
    </source>
</evidence>
<dbReference type="HOGENOM" id="CLU_1552062_0_0_10"/>
<reference evidence="2 3" key="1">
    <citation type="journal article" date="2014" name="Proc. Natl. Acad. Sci. U.S.A.">
        <title>Functional characterization of flavobacteria rhodopsins reveals a unique class of light-driven chloride pump in bacteria.</title>
        <authorList>
            <person name="Yoshizawa S."/>
            <person name="Kumagai Y."/>
            <person name="Kim H."/>
            <person name="Ogura Y."/>
            <person name="Hayashi T."/>
            <person name="Iwasaki W."/>
            <person name="DeLong E.F."/>
            <person name="Kogure K."/>
        </authorList>
    </citation>
    <scope>NUCLEOTIDE SEQUENCE [LARGE SCALE GENOMIC DNA]</scope>
    <source>
        <strain evidence="2 3">S1-08</strain>
    </source>
</reference>
<evidence type="ECO:0000313" key="2">
    <source>
        <dbReference type="EMBL" id="BAO56355.1"/>
    </source>
</evidence>
<keyword evidence="1" id="KW-0812">Transmembrane</keyword>
<keyword evidence="1" id="KW-1133">Transmembrane helix</keyword>
<dbReference type="EMBL" id="AP014548">
    <property type="protein sequence ID" value="BAO56355.1"/>
    <property type="molecule type" value="Genomic_DNA"/>
</dbReference>
<keyword evidence="3" id="KW-1185">Reference proteome</keyword>
<dbReference type="STRING" id="1454201.NMS_2346"/>
<evidence type="ECO:0000313" key="3">
    <source>
        <dbReference type="Proteomes" id="UP000031760"/>
    </source>
</evidence>
<proteinExistence type="predicted"/>
<dbReference type="Proteomes" id="UP000031760">
    <property type="component" value="Chromosome"/>
</dbReference>
<organism evidence="2 3">
    <name type="scientific">Nonlabens marinus S1-08</name>
    <dbReference type="NCBI Taxonomy" id="1454201"/>
    <lineage>
        <taxon>Bacteria</taxon>
        <taxon>Pseudomonadati</taxon>
        <taxon>Bacteroidota</taxon>
        <taxon>Flavobacteriia</taxon>
        <taxon>Flavobacteriales</taxon>
        <taxon>Flavobacteriaceae</taxon>
        <taxon>Nonlabens</taxon>
    </lineage>
</organism>
<dbReference type="AlphaFoldDB" id="W8VSN2"/>
<evidence type="ECO:0000256" key="1">
    <source>
        <dbReference type="SAM" id="Phobius"/>
    </source>
</evidence>
<keyword evidence="1" id="KW-0472">Membrane</keyword>
<feature type="transmembrane region" description="Helical" evidence="1">
    <location>
        <begin position="6"/>
        <end position="26"/>
    </location>
</feature>
<name>W8VSN2_9FLAO</name>
<accession>W8VSN2</accession>
<protein>
    <recommendedName>
        <fullName evidence="4">Iron-regulated membrane protein</fullName>
    </recommendedName>
</protein>
<dbReference type="KEGG" id="nmf:NMS_2346"/>
<gene>
    <name evidence="2" type="ORF">NMS_2346</name>
</gene>